<organism evidence="2">
    <name type="scientific">Streptomyces virginiae</name>
    <name type="common">Streptomyces cinnamonensis</name>
    <dbReference type="NCBI Taxonomy" id="1961"/>
    <lineage>
        <taxon>Bacteria</taxon>
        <taxon>Bacillati</taxon>
        <taxon>Actinomycetota</taxon>
        <taxon>Actinomycetes</taxon>
        <taxon>Kitasatosporales</taxon>
        <taxon>Streptomycetaceae</taxon>
        <taxon>Streptomyces</taxon>
    </lineage>
</organism>
<feature type="region of interest" description="Disordered" evidence="1">
    <location>
        <begin position="105"/>
        <end position="132"/>
    </location>
</feature>
<accession>A0A2D1BXK8</accession>
<feature type="region of interest" description="Disordered" evidence="1">
    <location>
        <begin position="354"/>
        <end position="383"/>
    </location>
</feature>
<proteinExistence type="predicted"/>
<reference evidence="2" key="1">
    <citation type="submission" date="2016-11" db="EMBL/GenBank/DDBJ databases">
        <title>New genome editing tools from a type I-B-sv CRISPR-Cas system in Streptomyces virginiae IBL14 genome.</title>
        <authorList>
            <person name="Tong W.-Y."/>
        </authorList>
    </citation>
    <scope>NUCLEOTIDE SEQUENCE</scope>
    <source>
        <strain evidence="2">Gvgl007771</strain>
    </source>
</reference>
<feature type="compositionally biased region" description="Basic residues" evidence="1">
    <location>
        <begin position="1"/>
        <end position="10"/>
    </location>
</feature>
<protein>
    <submittedName>
        <fullName evidence="2">Uncharacterized protein</fullName>
    </submittedName>
</protein>
<dbReference type="EMBL" id="KY243079">
    <property type="protein sequence ID" value="ATN28231.1"/>
    <property type="molecule type" value="Genomic_DNA"/>
</dbReference>
<feature type="compositionally biased region" description="Basic and acidic residues" evidence="1">
    <location>
        <begin position="367"/>
        <end position="377"/>
    </location>
</feature>
<sequence>MDRSLHRPWPRGRNALSDAVTDLCRTRPHRPSEGSQPPEHGPGLGPPPRPHRSCEGLQHAVDVADGEIEPVFTASTRDSGKGVALAVRVAPCNWQARCMPEEDGRISALPRAQQRDRRSAAESGPSSPRRRTLTCRFTLGSSSPLRGVATAEREAGQLGPVGVLIAPSRGRNLPDEDGVLPDDQVLIAPSRGRNRRRVWMVPPPSTVLIAPSRGRNASGTSSSRRSPAVLIAPARGRNTRSRSTTPSPPAVLIAPVRGRNLLRSWRAALRAPGPHRPYEGVATWRGWQRGSGAAGDVVLIDPLRGRNMNRLRPSPSWLVVLIAPARGRNVWTPVPQRPISPVFIAPDRGRNITSSAVDRGSNPCPHRPCEGSQRDGRGGPPACSAARSARARCRAAVSVAANSRRRCTTALSIGASCSSVDSISSGKAHWLSSRRTRACRAAACLMSGAASRVRGTAWCAASARWKPAGAMSRVRTGASGTAPAAGVGALVRGSGAVVWPMAARTRMARTAWVPARWLAAAMMRALRRRICVA</sequence>
<evidence type="ECO:0000256" key="1">
    <source>
        <dbReference type="SAM" id="MobiDB-lite"/>
    </source>
</evidence>
<dbReference type="AlphaFoldDB" id="A0A2D1BXK8"/>
<evidence type="ECO:0000313" key="2">
    <source>
        <dbReference type="EMBL" id="ATN28231.1"/>
    </source>
</evidence>
<name>A0A2D1BXK8_STRVG</name>
<feature type="region of interest" description="Disordered" evidence="1">
    <location>
        <begin position="1"/>
        <end position="54"/>
    </location>
</feature>